<dbReference type="CDD" id="cd01741">
    <property type="entry name" value="GATase1_1"/>
    <property type="match status" value="1"/>
</dbReference>
<dbReference type="InterPro" id="IPR017926">
    <property type="entry name" value="GATASE"/>
</dbReference>
<sequence length="252" mass="27530">MRARACAPAHAFISLMTDIMRIGILQTGRPPEALCAHAMDYPDLFRAALARPDATFTTYRVMDGQLPSGVGDEDGWLITGSPFGVYEDHPWIPGLEAFVREADRQHAPMVGICFGHQLIAQALGGKVEKFPGGWIVGPQDYTLDDGSTVTLNAWHQDQVMEPPPQARTIMRSPACAHAALRYGEHILTVQPHPEFTDAVFHALFHERGQALPPAIQQAVEQKTGGSAPAFQARFAQFLWHCLSRGRVGEAAG</sequence>
<keyword evidence="3" id="KW-1185">Reference proteome</keyword>
<keyword evidence="2" id="KW-0808">Transferase</keyword>
<organism evidence="2 3">
    <name type="scientific">Acetobacter peroxydans</name>
    <dbReference type="NCBI Taxonomy" id="104098"/>
    <lineage>
        <taxon>Bacteria</taxon>
        <taxon>Pseudomonadati</taxon>
        <taxon>Pseudomonadota</taxon>
        <taxon>Alphaproteobacteria</taxon>
        <taxon>Acetobacterales</taxon>
        <taxon>Acetobacteraceae</taxon>
        <taxon>Acetobacter</taxon>
    </lineage>
</organism>
<comment type="caution">
    <text evidence="2">The sequence shown here is derived from an EMBL/GenBank/DDBJ whole genome shotgun (WGS) entry which is preliminary data.</text>
</comment>
<dbReference type="InterPro" id="IPR044992">
    <property type="entry name" value="ChyE-like"/>
</dbReference>
<dbReference type="Proteomes" id="UP000317730">
    <property type="component" value="Unassembled WGS sequence"/>
</dbReference>
<dbReference type="PROSITE" id="PS51273">
    <property type="entry name" value="GATASE_TYPE_1"/>
    <property type="match status" value="1"/>
</dbReference>
<proteinExistence type="predicted"/>
<reference evidence="2 3" key="1">
    <citation type="submission" date="2019-06" db="EMBL/GenBank/DDBJ databases">
        <title>Whole genome shotgun sequence of Acetobacter peroxydans NBRC 13755.</title>
        <authorList>
            <person name="Hosoyama A."/>
            <person name="Uohara A."/>
            <person name="Ohji S."/>
            <person name="Ichikawa N."/>
        </authorList>
    </citation>
    <scope>NUCLEOTIDE SEQUENCE [LARGE SCALE GENOMIC DNA]</scope>
    <source>
        <strain evidence="2 3">NBRC 13755</strain>
    </source>
</reference>
<feature type="domain" description="Glutamine amidotransferase" evidence="1">
    <location>
        <begin position="72"/>
        <end position="197"/>
    </location>
</feature>
<dbReference type="Pfam" id="PF00117">
    <property type="entry name" value="GATase"/>
    <property type="match status" value="1"/>
</dbReference>
<name>A0A4Y3TWW3_9PROT</name>
<dbReference type="SUPFAM" id="SSF52317">
    <property type="entry name" value="Class I glutamine amidotransferase-like"/>
    <property type="match status" value="1"/>
</dbReference>
<evidence type="ECO:0000313" key="3">
    <source>
        <dbReference type="Proteomes" id="UP000317730"/>
    </source>
</evidence>
<dbReference type="PANTHER" id="PTHR42695:SF5">
    <property type="entry name" value="GLUTAMINE AMIDOTRANSFERASE YLR126C-RELATED"/>
    <property type="match status" value="1"/>
</dbReference>
<dbReference type="PANTHER" id="PTHR42695">
    <property type="entry name" value="GLUTAMINE AMIDOTRANSFERASE YLR126C-RELATED"/>
    <property type="match status" value="1"/>
</dbReference>
<gene>
    <name evidence="2" type="ORF">APE01nite_17460</name>
</gene>
<keyword evidence="2" id="KW-0315">Glutamine amidotransferase</keyword>
<dbReference type="Gene3D" id="3.40.50.880">
    <property type="match status" value="1"/>
</dbReference>
<dbReference type="GO" id="GO:0005829">
    <property type="term" value="C:cytosol"/>
    <property type="evidence" value="ECO:0007669"/>
    <property type="project" value="TreeGrafter"/>
</dbReference>
<evidence type="ECO:0000259" key="1">
    <source>
        <dbReference type="Pfam" id="PF00117"/>
    </source>
</evidence>
<accession>A0A4Y3TWW3</accession>
<protein>
    <submittedName>
        <fullName evidence="2">Glutamine amidotransferase</fullName>
    </submittedName>
</protein>
<dbReference type="InterPro" id="IPR029062">
    <property type="entry name" value="Class_I_gatase-like"/>
</dbReference>
<evidence type="ECO:0000313" key="2">
    <source>
        <dbReference type="EMBL" id="GEB85949.1"/>
    </source>
</evidence>
<dbReference type="GO" id="GO:0016740">
    <property type="term" value="F:transferase activity"/>
    <property type="evidence" value="ECO:0007669"/>
    <property type="project" value="UniProtKB-KW"/>
</dbReference>
<dbReference type="AlphaFoldDB" id="A0A4Y3TWW3"/>
<dbReference type="EMBL" id="BJMV01000008">
    <property type="protein sequence ID" value="GEB85949.1"/>
    <property type="molecule type" value="Genomic_DNA"/>
</dbReference>